<dbReference type="AlphaFoldDB" id="A0A0D0CK52"/>
<feature type="transmembrane region" description="Helical" evidence="1">
    <location>
        <begin position="16"/>
        <end position="33"/>
    </location>
</feature>
<evidence type="ECO:0000256" key="1">
    <source>
        <dbReference type="SAM" id="Phobius"/>
    </source>
</evidence>
<gene>
    <name evidence="2" type="ORF">PAXRUDRAFT_18865</name>
</gene>
<protein>
    <submittedName>
        <fullName evidence="2">Uncharacterized protein</fullName>
    </submittedName>
</protein>
<evidence type="ECO:0000313" key="3">
    <source>
        <dbReference type="Proteomes" id="UP000054538"/>
    </source>
</evidence>
<name>A0A0D0CK52_9AGAM</name>
<dbReference type="OrthoDB" id="3257768at2759"/>
<keyword evidence="1" id="KW-1133">Transmembrane helix</keyword>
<evidence type="ECO:0000313" key="2">
    <source>
        <dbReference type="EMBL" id="KIK75583.1"/>
    </source>
</evidence>
<proteinExistence type="predicted"/>
<reference evidence="3" key="2">
    <citation type="submission" date="2015-01" db="EMBL/GenBank/DDBJ databases">
        <title>Evolutionary Origins and Diversification of the Mycorrhizal Mutualists.</title>
        <authorList>
            <consortium name="DOE Joint Genome Institute"/>
            <consortium name="Mycorrhizal Genomics Consortium"/>
            <person name="Kohler A."/>
            <person name="Kuo A."/>
            <person name="Nagy L.G."/>
            <person name="Floudas D."/>
            <person name="Copeland A."/>
            <person name="Barry K.W."/>
            <person name="Cichocki N."/>
            <person name="Veneault-Fourrey C."/>
            <person name="LaButti K."/>
            <person name="Lindquist E.A."/>
            <person name="Lipzen A."/>
            <person name="Lundell T."/>
            <person name="Morin E."/>
            <person name="Murat C."/>
            <person name="Riley R."/>
            <person name="Ohm R."/>
            <person name="Sun H."/>
            <person name="Tunlid A."/>
            <person name="Henrissat B."/>
            <person name="Grigoriev I.V."/>
            <person name="Hibbett D.S."/>
            <person name="Martin F."/>
        </authorList>
    </citation>
    <scope>NUCLEOTIDE SEQUENCE [LARGE SCALE GENOMIC DNA]</scope>
    <source>
        <strain evidence="3">Ve08.2h10</strain>
    </source>
</reference>
<organism evidence="2 3">
    <name type="scientific">Paxillus rubicundulus Ve08.2h10</name>
    <dbReference type="NCBI Taxonomy" id="930991"/>
    <lineage>
        <taxon>Eukaryota</taxon>
        <taxon>Fungi</taxon>
        <taxon>Dikarya</taxon>
        <taxon>Basidiomycota</taxon>
        <taxon>Agaricomycotina</taxon>
        <taxon>Agaricomycetes</taxon>
        <taxon>Agaricomycetidae</taxon>
        <taxon>Boletales</taxon>
        <taxon>Paxilineae</taxon>
        <taxon>Paxillaceae</taxon>
        <taxon>Paxillus</taxon>
    </lineage>
</organism>
<keyword evidence="1" id="KW-0472">Membrane</keyword>
<dbReference type="Proteomes" id="UP000054538">
    <property type="component" value="Unassembled WGS sequence"/>
</dbReference>
<accession>A0A0D0CK52</accession>
<sequence length="77" mass="8748">MKLLCRVGDLQKGEKYVNMAYLFFSTLVIFRAAQVNSASPEPTPNQVRFSTFLFSPFLCLPVSLHFHLLLNFSIPVP</sequence>
<keyword evidence="3" id="KW-1185">Reference proteome</keyword>
<reference evidence="2 3" key="1">
    <citation type="submission" date="2014-04" db="EMBL/GenBank/DDBJ databases">
        <authorList>
            <consortium name="DOE Joint Genome Institute"/>
            <person name="Kuo A."/>
            <person name="Kohler A."/>
            <person name="Jargeat P."/>
            <person name="Nagy L.G."/>
            <person name="Floudas D."/>
            <person name="Copeland A."/>
            <person name="Barry K.W."/>
            <person name="Cichocki N."/>
            <person name="Veneault-Fourrey C."/>
            <person name="LaButti K."/>
            <person name="Lindquist E.A."/>
            <person name="Lipzen A."/>
            <person name="Lundell T."/>
            <person name="Morin E."/>
            <person name="Murat C."/>
            <person name="Sun H."/>
            <person name="Tunlid A."/>
            <person name="Henrissat B."/>
            <person name="Grigoriev I.V."/>
            <person name="Hibbett D.S."/>
            <person name="Martin F."/>
            <person name="Nordberg H.P."/>
            <person name="Cantor M.N."/>
            <person name="Hua S.X."/>
        </authorList>
    </citation>
    <scope>NUCLEOTIDE SEQUENCE [LARGE SCALE GENOMIC DNA]</scope>
    <source>
        <strain evidence="2 3">Ve08.2h10</strain>
    </source>
</reference>
<dbReference type="HOGENOM" id="CLU_2638778_0_0_1"/>
<dbReference type="InParanoid" id="A0A0D0CK52"/>
<keyword evidence="1" id="KW-0812">Transmembrane</keyword>
<dbReference type="EMBL" id="KN828003">
    <property type="protein sequence ID" value="KIK75583.1"/>
    <property type="molecule type" value="Genomic_DNA"/>
</dbReference>
<feature type="transmembrane region" description="Helical" evidence="1">
    <location>
        <begin position="53"/>
        <end position="74"/>
    </location>
</feature>